<proteinExistence type="predicted"/>
<accession>A0AAP4A7R5</accession>
<comment type="caution">
    <text evidence="2">The sequence shown here is derived from an EMBL/GenBank/DDBJ whole genome shotgun (WGS) entry which is preliminary data.</text>
</comment>
<organism evidence="2 3">
    <name type="scientific">Paenibacillus polymyxa</name>
    <name type="common">Bacillus polymyxa</name>
    <dbReference type="NCBI Taxonomy" id="1406"/>
    <lineage>
        <taxon>Bacteria</taxon>
        <taxon>Bacillati</taxon>
        <taxon>Bacillota</taxon>
        <taxon>Bacilli</taxon>
        <taxon>Bacillales</taxon>
        <taxon>Paenibacillaceae</taxon>
        <taxon>Paenibacillus</taxon>
    </lineage>
</organism>
<protein>
    <recommendedName>
        <fullName evidence="1">Cyanophage baseplate Pam3 plug gp18 domain-containing protein</fullName>
    </recommendedName>
</protein>
<evidence type="ECO:0000313" key="3">
    <source>
        <dbReference type="Proteomes" id="UP001229409"/>
    </source>
</evidence>
<reference evidence="2" key="1">
    <citation type="submission" date="2023-04" db="EMBL/GenBank/DDBJ databases">
        <title>Uncovering the Secrets of Slow-Growing Bacteria in Tropical Savanna Soil through Cultivation and Genomic Analysis.</title>
        <authorList>
            <person name="Goncalves O.S."/>
            <person name="Santana M.F."/>
        </authorList>
    </citation>
    <scope>NUCLEOTIDE SEQUENCE</scope>
    <source>
        <strain evidence="2">ANTI</strain>
    </source>
</reference>
<gene>
    <name evidence="2" type="ORF">QDS18_25785</name>
</gene>
<evidence type="ECO:0000313" key="2">
    <source>
        <dbReference type="EMBL" id="MDH2334289.1"/>
    </source>
</evidence>
<dbReference type="AlphaFoldDB" id="A0AAP4A7R5"/>
<evidence type="ECO:0000259" key="1">
    <source>
        <dbReference type="Pfam" id="PF22479"/>
    </source>
</evidence>
<sequence length="111" mass="13107">MDYEYIDIEKENIPYRFDIELAEQMYTFEVHYNAENDYFTIDLELDGEVLVYGEKIVYGIPLFYDVQDDRFPKVPIVPYDESENSTAVTWDTLGVSVFLYVIEDSEDEDDA</sequence>
<dbReference type="Proteomes" id="UP001229409">
    <property type="component" value="Unassembled WGS sequence"/>
</dbReference>
<name>A0AAP4A7R5_PAEPO</name>
<feature type="domain" description="Cyanophage baseplate Pam3 plug gp18" evidence="1">
    <location>
        <begin position="3"/>
        <end position="103"/>
    </location>
</feature>
<dbReference type="InterPro" id="IPR054252">
    <property type="entry name" value="Pam3_gp18"/>
</dbReference>
<dbReference type="RefSeq" id="WP_279836189.1">
    <property type="nucleotide sequence ID" value="NZ_JARVWT010000016.1"/>
</dbReference>
<dbReference type="EMBL" id="JARVWT010000016">
    <property type="protein sequence ID" value="MDH2334289.1"/>
    <property type="molecule type" value="Genomic_DNA"/>
</dbReference>
<dbReference type="Pfam" id="PF22479">
    <property type="entry name" value="Pam3_gp18"/>
    <property type="match status" value="1"/>
</dbReference>